<dbReference type="InterPro" id="IPR003018">
    <property type="entry name" value="GAF"/>
</dbReference>
<dbReference type="InterPro" id="IPR003594">
    <property type="entry name" value="HATPase_dom"/>
</dbReference>
<dbReference type="InterPro" id="IPR001789">
    <property type="entry name" value="Sig_transdc_resp-reg_receiver"/>
</dbReference>
<keyword evidence="8" id="KW-1185">Reference proteome</keyword>
<dbReference type="InterPro" id="IPR005467">
    <property type="entry name" value="His_kinase_dom"/>
</dbReference>
<gene>
    <name evidence="7" type="ORF">SAMN02745130_02692</name>
</gene>
<dbReference type="PANTHER" id="PTHR45569">
    <property type="entry name" value="SENSOR PROTEIN KDPD"/>
    <property type="match status" value="1"/>
</dbReference>
<evidence type="ECO:0000256" key="3">
    <source>
        <dbReference type="PROSITE-ProRule" id="PRU00169"/>
    </source>
</evidence>
<dbReference type="InterPro" id="IPR029016">
    <property type="entry name" value="GAF-like_dom_sf"/>
</dbReference>
<dbReference type="SUPFAM" id="SSF52172">
    <property type="entry name" value="CheY-like"/>
    <property type="match status" value="1"/>
</dbReference>
<evidence type="ECO:0000256" key="4">
    <source>
        <dbReference type="SAM" id="Coils"/>
    </source>
</evidence>
<sequence>MNENNINQSTTQGKEKKEKWEVVADVLDHLQSFVITERAPRARDVIKNTAQLITDRVKDFSIPNLQFSIIYQSYRDLTLNVELERGQVIPETQTLALEASALSSYQDRIETVVATGVVDSSTSNYLIVPMRLDPRVQAIDGQDIPPHRVVGAFLLESDKEYVFQEKDARLFDRFSDGCAVLIQLGDSKARTEVTNKLHSEYLGSIGQFKSELEIFKKLVDSLTNNEIRYSYAVSEINILLYHSFYQDQLYIVCEDGELKSDFRKENSYSSDSDKIKGLFGNHEAANDIIEFTSSNYPSNIIVPILVHNDNKIGYLILRTQQKNAYQNEKNLLRRTAGFLAATLRSFRHDTWEQQLDRFFIQYIENNVEDEKSWTDLDNIKNEKSQADEKLYNAVVRVLEHIYGSVELAIVYLSLEDKTPTFTFRHGENWDEVNLLTELKKYINELNLEPFHSENKQYYIYSITAESGRITNFVIIKITRDSVKTTHRFIQHLLAMVGVKQSFMRKKERLISLTKFGEAITNEPNITLERAYELAYKYIKKVMSTTNIYIALLNKKNQEITFPLFKKKNEKTGKIEDVFVKPRVFDHAAGNLPRTEYILATKKPILINTKEESIEWYRDHGDSEQLGDPFASWIGVPIISEGEAIGVIAVYHPSTEYLYTPESDGVFLENIAIKFSSLLVKVDLDEKNKELEILNENWKRTNRKLEDAQLEILEKESLINSSIIAQDLTHRLNNSLGSLDINIEQAIDDINLAIKNKKIDHLYRTCNEYLADASGVVKILMNETKAVVKSEPKDINLSELIFKLIKQIKIQKRVDYCEFYLKLEEGLIVNAIYQNLVNCIYSVIENAVDAVIEKHNLLYDGLYVKIVTEKVNDYAVIEVQDNGIPIPFEIKESIFNRDITGKEYGTGYGLWRARSLAKTMKGSLVLLDTGDDDVKLFRMEFPCKKIDKNLVLVVEDEIAWRNILYRWLTEFGFEVQAFGSYETAVNFIQKMEVERKIIKLAMLDIALDRLEPFDVSGLELFNELKKYKDTKVLILTAFPKRAKHYEHDMRIIEKISEQGTLTKSRLQEELRSIGLLESIKNEN</sequence>
<dbReference type="EMBL" id="FUYB01000014">
    <property type="protein sequence ID" value="SKA86206.1"/>
    <property type="molecule type" value="Genomic_DNA"/>
</dbReference>
<dbReference type="CDD" id="cd00156">
    <property type="entry name" value="REC"/>
    <property type="match status" value="1"/>
</dbReference>
<evidence type="ECO:0000313" key="8">
    <source>
        <dbReference type="Proteomes" id="UP000190460"/>
    </source>
</evidence>
<feature type="domain" description="Histidine kinase" evidence="5">
    <location>
        <begin position="726"/>
        <end position="944"/>
    </location>
</feature>
<dbReference type="Pfam" id="PF00072">
    <property type="entry name" value="Response_reg"/>
    <property type="match status" value="1"/>
</dbReference>
<dbReference type="SUPFAM" id="SSF55874">
    <property type="entry name" value="ATPase domain of HSP90 chaperone/DNA topoisomerase II/histidine kinase"/>
    <property type="match status" value="1"/>
</dbReference>
<dbReference type="SUPFAM" id="SSF55781">
    <property type="entry name" value="GAF domain-like"/>
    <property type="match status" value="1"/>
</dbReference>
<organism evidence="7 8">
    <name type="scientific">Thiothrix eikelboomii</name>
    <dbReference type="NCBI Taxonomy" id="92487"/>
    <lineage>
        <taxon>Bacteria</taxon>
        <taxon>Pseudomonadati</taxon>
        <taxon>Pseudomonadota</taxon>
        <taxon>Gammaproteobacteria</taxon>
        <taxon>Thiotrichales</taxon>
        <taxon>Thiotrichaceae</taxon>
        <taxon>Thiothrix</taxon>
    </lineage>
</organism>
<protein>
    <submittedName>
        <fullName evidence="7">Signal transduction histidine kinase</fullName>
    </submittedName>
</protein>
<dbReference type="Pfam" id="PF13185">
    <property type="entry name" value="GAF_2"/>
    <property type="match status" value="1"/>
</dbReference>
<dbReference type="OrthoDB" id="9792686at2"/>
<evidence type="ECO:0000313" key="7">
    <source>
        <dbReference type="EMBL" id="SKA86206.1"/>
    </source>
</evidence>
<dbReference type="Proteomes" id="UP000190460">
    <property type="component" value="Unassembled WGS sequence"/>
</dbReference>
<dbReference type="SMART" id="SM00387">
    <property type="entry name" value="HATPase_c"/>
    <property type="match status" value="1"/>
</dbReference>
<keyword evidence="2 7" id="KW-0418">Kinase</keyword>
<feature type="domain" description="Response regulatory" evidence="6">
    <location>
        <begin position="949"/>
        <end position="1077"/>
    </location>
</feature>
<dbReference type="InterPro" id="IPR036890">
    <property type="entry name" value="HATPase_C_sf"/>
</dbReference>
<dbReference type="SMART" id="SM00065">
    <property type="entry name" value="GAF"/>
    <property type="match status" value="1"/>
</dbReference>
<proteinExistence type="predicted"/>
<dbReference type="SMART" id="SM00448">
    <property type="entry name" value="REC"/>
    <property type="match status" value="1"/>
</dbReference>
<keyword evidence="4" id="KW-0175">Coiled coil</keyword>
<dbReference type="GO" id="GO:0000155">
    <property type="term" value="F:phosphorelay sensor kinase activity"/>
    <property type="evidence" value="ECO:0007669"/>
    <property type="project" value="TreeGrafter"/>
</dbReference>
<dbReference type="PROSITE" id="PS50109">
    <property type="entry name" value="HIS_KIN"/>
    <property type="match status" value="1"/>
</dbReference>
<dbReference type="Gene3D" id="3.30.565.10">
    <property type="entry name" value="Histidine kinase-like ATPase, C-terminal domain"/>
    <property type="match status" value="1"/>
</dbReference>
<dbReference type="Gene3D" id="3.40.50.2300">
    <property type="match status" value="1"/>
</dbReference>
<evidence type="ECO:0000256" key="2">
    <source>
        <dbReference type="ARBA" id="ARBA00022777"/>
    </source>
</evidence>
<dbReference type="AlphaFoldDB" id="A0A1T4X9E5"/>
<dbReference type="PANTHER" id="PTHR45569:SF1">
    <property type="entry name" value="SENSOR PROTEIN KDPD"/>
    <property type="match status" value="1"/>
</dbReference>
<accession>A0A1T4X9E5</accession>
<feature type="coiled-coil region" evidence="4">
    <location>
        <begin position="680"/>
        <end position="710"/>
    </location>
</feature>
<dbReference type="Gene3D" id="3.30.450.40">
    <property type="match status" value="2"/>
</dbReference>
<name>A0A1T4X9E5_9GAMM</name>
<dbReference type="Pfam" id="PF02518">
    <property type="entry name" value="HATPase_c"/>
    <property type="match status" value="1"/>
</dbReference>
<feature type="modified residue" description="4-aspartylphosphate" evidence="3">
    <location>
        <position position="1003"/>
    </location>
</feature>
<dbReference type="PROSITE" id="PS50110">
    <property type="entry name" value="RESPONSE_REGULATORY"/>
    <property type="match status" value="1"/>
</dbReference>
<keyword evidence="1" id="KW-0808">Transferase</keyword>
<evidence type="ECO:0000259" key="5">
    <source>
        <dbReference type="PROSITE" id="PS50109"/>
    </source>
</evidence>
<dbReference type="InterPro" id="IPR052023">
    <property type="entry name" value="Histidine_kinase_KdpD"/>
</dbReference>
<keyword evidence="3" id="KW-0597">Phosphoprotein</keyword>
<dbReference type="InterPro" id="IPR011006">
    <property type="entry name" value="CheY-like_superfamily"/>
</dbReference>
<reference evidence="7 8" key="1">
    <citation type="submission" date="2017-02" db="EMBL/GenBank/DDBJ databases">
        <authorList>
            <person name="Peterson S.W."/>
        </authorList>
    </citation>
    <scope>NUCLEOTIDE SEQUENCE [LARGE SCALE GENOMIC DNA]</scope>
    <source>
        <strain evidence="7 8">ATCC 49788</strain>
    </source>
</reference>
<dbReference type="STRING" id="92487.SAMN02745130_02692"/>
<evidence type="ECO:0000256" key="1">
    <source>
        <dbReference type="ARBA" id="ARBA00022679"/>
    </source>
</evidence>
<dbReference type="RefSeq" id="WP_078923144.1">
    <property type="nucleotide sequence ID" value="NZ_FUYB01000014.1"/>
</dbReference>
<dbReference type="GO" id="GO:0005886">
    <property type="term" value="C:plasma membrane"/>
    <property type="evidence" value="ECO:0007669"/>
    <property type="project" value="TreeGrafter"/>
</dbReference>
<evidence type="ECO:0000259" key="6">
    <source>
        <dbReference type="PROSITE" id="PS50110"/>
    </source>
</evidence>